<keyword evidence="4 16" id="KW-0812">Transmembrane</keyword>
<dbReference type="CDD" id="cd11304">
    <property type="entry name" value="Cadherin_repeat"/>
    <property type="match status" value="14"/>
</dbReference>
<evidence type="ECO:0000256" key="5">
    <source>
        <dbReference type="ARBA" id="ARBA00022729"/>
    </source>
</evidence>
<keyword evidence="6" id="KW-0677">Repeat</keyword>
<accession>A0AAE1PX80</accession>
<feature type="domain" description="Cadherin" evidence="17">
    <location>
        <begin position="340"/>
        <end position="455"/>
    </location>
</feature>
<feature type="domain" description="Cadherin" evidence="17">
    <location>
        <begin position="216"/>
        <end position="339"/>
    </location>
</feature>
<evidence type="ECO:0000256" key="8">
    <source>
        <dbReference type="ARBA" id="ARBA00022889"/>
    </source>
</evidence>
<dbReference type="GO" id="GO:0048513">
    <property type="term" value="P:animal organ development"/>
    <property type="evidence" value="ECO:0007669"/>
    <property type="project" value="UniProtKB-ARBA"/>
</dbReference>
<comment type="subcellular location">
    <subcellularLocation>
        <location evidence="1">Cell membrane</location>
        <topology evidence="1">Single-pass type I membrane protein</topology>
    </subcellularLocation>
</comment>
<evidence type="ECO:0000256" key="10">
    <source>
        <dbReference type="ARBA" id="ARBA00023136"/>
    </source>
</evidence>
<evidence type="ECO:0000256" key="9">
    <source>
        <dbReference type="ARBA" id="ARBA00022989"/>
    </source>
</evidence>
<feature type="domain" description="Cadherin" evidence="17">
    <location>
        <begin position="674"/>
        <end position="779"/>
    </location>
</feature>
<evidence type="ECO:0000256" key="15">
    <source>
        <dbReference type="SAM" id="MobiDB-lite"/>
    </source>
</evidence>
<evidence type="ECO:0000259" key="17">
    <source>
        <dbReference type="PROSITE" id="PS50268"/>
    </source>
</evidence>
<proteinExistence type="predicted"/>
<keyword evidence="5" id="KW-0732">Signal</keyword>
<keyword evidence="2" id="KW-1003">Cell membrane</keyword>
<dbReference type="InterPro" id="IPR015919">
    <property type="entry name" value="Cadherin-like_sf"/>
</dbReference>
<keyword evidence="9 16" id="KW-1133">Transmembrane helix</keyword>
<dbReference type="PANTHER" id="PTHR24026:SF133">
    <property type="entry name" value="CADHERIN-RELATED FAMILY MEMBER 2"/>
    <property type="match status" value="1"/>
</dbReference>
<evidence type="ECO:0000256" key="7">
    <source>
        <dbReference type="ARBA" id="ARBA00022837"/>
    </source>
</evidence>
<feature type="transmembrane region" description="Helical" evidence="16">
    <location>
        <begin position="1689"/>
        <end position="1713"/>
    </location>
</feature>
<dbReference type="FunFam" id="2.60.40.60:FF:000118">
    <property type="entry name" value="protocadherin Fat 4"/>
    <property type="match status" value="1"/>
</dbReference>
<feature type="domain" description="Cadherin" evidence="17">
    <location>
        <begin position="1132"/>
        <end position="1233"/>
    </location>
</feature>
<dbReference type="PROSITE" id="PS00232">
    <property type="entry name" value="CADHERIN_1"/>
    <property type="match status" value="3"/>
</dbReference>
<keyword evidence="8" id="KW-0130">Cell adhesion</keyword>
<feature type="domain" description="Cadherin" evidence="17">
    <location>
        <begin position="1348"/>
        <end position="1464"/>
    </location>
</feature>
<gene>
    <name evidence="18" type="ORF">Pmani_013994</name>
</gene>
<dbReference type="Gene3D" id="2.60.40.60">
    <property type="entry name" value="Cadherins"/>
    <property type="match status" value="14"/>
</dbReference>
<evidence type="ECO:0000313" key="18">
    <source>
        <dbReference type="EMBL" id="KAK4314742.1"/>
    </source>
</evidence>
<evidence type="ECO:0000256" key="12">
    <source>
        <dbReference type="ARBA" id="ARBA00023180"/>
    </source>
</evidence>
<feature type="domain" description="Cadherin" evidence="17">
    <location>
        <begin position="456"/>
        <end position="563"/>
    </location>
</feature>
<feature type="domain" description="Cadherin" evidence="17">
    <location>
        <begin position="1236"/>
        <end position="1343"/>
    </location>
</feature>
<feature type="region of interest" description="Disordered" evidence="15">
    <location>
        <begin position="1740"/>
        <end position="1809"/>
    </location>
</feature>
<dbReference type="EMBL" id="JAWZYT010001189">
    <property type="protein sequence ID" value="KAK4314742.1"/>
    <property type="molecule type" value="Genomic_DNA"/>
</dbReference>
<keyword evidence="7 14" id="KW-0106">Calcium</keyword>
<feature type="domain" description="Cadherin" evidence="17">
    <location>
        <begin position="99"/>
        <end position="215"/>
    </location>
</feature>
<feature type="compositionally biased region" description="Pro residues" evidence="15">
    <location>
        <begin position="1767"/>
        <end position="1779"/>
    </location>
</feature>
<keyword evidence="10 16" id="KW-0472">Membrane</keyword>
<dbReference type="PROSITE" id="PS50268">
    <property type="entry name" value="CADHERIN_2"/>
    <property type="match status" value="14"/>
</dbReference>
<reference evidence="18" key="1">
    <citation type="submission" date="2023-11" db="EMBL/GenBank/DDBJ databases">
        <title>Genome assemblies of two species of porcelain crab, Petrolisthes cinctipes and Petrolisthes manimaculis (Anomura: Porcellanidae).</title>
        <authorList>
            <person name="Angst P."/>
        </authorList>
    </citation>
    <scope>NUCLEOTIDE SEQUENCE</scope>
    <source>
        <strain evidence="18">PB745_02</strain>
        <tissue evidence="18">Gill</tissue>
    </source>
</reference>
<evidence type="ECO:0000256" key="4">
    <source>
        <dbReference type="ARBA" id="ARBA00022692"/>
    </source>
</evidence>
<dbReference type="InterPro" id="IPR002126">
    <property type="entry name" value="Cadherin-like_dom"/>
</dbReference>
<evidence type="ECO:0000256" key="2">
    <source>
        <dbReference type="ARBA" id="ARBA00022475"/>
    </source>
</evidence>
<keyword evidence="19" id="KW-1185">Reference proteome</keyword>
<feature type="domain" description="Cadherin" evidence="17">
    <location>
        <begin position="780"/>
        <end position="903"/>
    </location>
</feature>
<dbReference type="FunFam" id="2.60.40.60:FF:000039">
    <property type="entry name" value="FAT atypical cadherin 3"/>
    <property type="match status" value="1"/>
</dbReference>
<name>A0AAE1PX80_9EUCA</name>
<dbReference type="GO" id="GO:0007156">
    <property type="term" value="P:homophilic cell adhesion via plasma membrane adhesion molecules"/>
    <property type="evidence" value="ECO:0007669"/>
    <property type="project" value="InterPro"/>
</dbReference>
<evidence type="ECO:0000256" key="11">
    <source>
        <dbReference type="ARBA" id="ARBA00023157"/>
    </source>
</evidence>
<evidence type="ECO:0000256" key="13">
    <source>
        <dbReference type="ARBA" id="ARBA00059331"/>
    </source>
</evidence>
<dbReference type="FunFam" id="2.60.40.60:FF:000098">
    <property type="entry name" value="cadherin-23 isoform X1"/>
    <property type="match status" value="1"/>
</dbReference>
<keyword evidence="12" id="KW-0325">Glycoprotein</keyword>
<feature type="domain" description="Cadherin" evidence="17">
    <location>
        <begin position="1014"/>
        <end position="1122"/>
    </location>
</feature>
<dbReference type="GO" id="GO:0005509">
    <property type="term" value="F:calcium ion binding"/>
    <property type="evidence" value="ECO:0007669"/>
    <property type="project" value="UniProtKB-UniRule"/>
</dbReference>
<feature type="domain" description="Cadherin" evidence="17">
    <location>
        <begin position="564"/>
        <end position="673"/>
    </location>
</feature>
<protein>
    <recommendedName>
        <fullName evidence="17">Cadherin domain-containing protein</fullName>
    </recommendedName>
</protein>
<feature type="domain" description="Cadherin" evidence="17">
    <location>
        <begin position="4"/>
        <end position="98"/>
    </location>
</feature>
<dbReference type="PANTHER" id="PTHR24026">
    <property type="entry name" value="FAT ATYPICAL CADHERIN-RELATED"/>
    <property type="match status" value="1"/>
</dbReference>
<dbReference type="InterPro" id="IPR020894">
    <property type="entry name" value="Cadherin_CS"/>
</dbReference>
<evidence type="ECO:0000313" key="19">
    <source>
        <dbReference type="Proteomes" id="UP001292094"/>
    </source>
</evidence>
<keyword evidence="3" id="KW-0245">EGF-like domain</keyword>
<dbReference type="GO" id="GO:0007163">
    <property type="term" value="P:establishment or maintenance of cell polarity"/>
    <property type="evidence" value="ECO:0007669"/>
    <property type="project" value="UniProtKB-ARBA"/>
</dbReference>
<comment type="function">
    <text evidence="13">Cadherins are calcium-dependent cell adhesion proteins. They preferentially interact with themselves in a homophilic manner in connecting cells.</text>
</comment>
<dbReference type="PRINTS" id="PR00205">
    <property type="entry name" value="CADHERIN"/>
</dbReference>
<dbReference type="GO" id="GO:0005886">
    <property type="term" value="C:plasma membrane"/>
    <property type="evidence" value="ECO:0007669"/>
    <property type="project" value="UniProtKB-SubCell"/>
</dbReference>
<evidence type="ECO:0000256" key="3">
    <source>
        <dbReference type="ARBA" id="ARBA00022536"/>
    </source>
</evidence>
<dbReference type="FunFam" id="2.60.40.60:FF:000020">
    <property type="entry name" value="Dachsous cadherin-related 1b"/>
    <property type="match status" value="2"/>
</dbReference>
<sequence>MNGFSLREDTAVGTSVYTLKGHDPEGTDVSFTVSGDYLSVDRGSGVVTLLHALDTETTPYIEAIITVTDERVYGIEANTVPIRRQIPILDVNDNPPLYHNTPYTFTVIESASPGATLYSQVKVTDADAGGNAEVKLECINEETPKACEKFEVREARVSEGEYVGIISLRQLLDYETQTHYNIAIRAHDSGRETSLSATTTVMVEVLDVQDQPPIFLNAPFTATVREASPPGTKVVDVAARDGDLGEPRPLTLTLEGDDAGYFTLGHTTTDNNNNNNNNKGVLSTTILTSNITLDRENPIILNNGGLYTFYIRAQEEDGESAVSQVTVVVTDVDDQRPVFSHDHIHVQVPEDIADGTPLPGLNLVVSDGDVGSNAAFTLALEDIFASDGTFSIFPEAAVGRTPVVVKVARADRLDFENTEASNFIFKVVASENGTPVASAVVNVTVTDANDNSPVFPQSSYRFSVSEGVRPGQLVATILASDADSGVFGELRYSLKGFGAEKFGVDETLGKIYVADCGSDSDCLDYERQRTYSLTYSAVDGGGKVTSVNIFLAVGDENDNPPVFTHREYRRTVDEGAAIFDPPLFVKATDVDGDSQGGGKVFYSLQEGNTEDEAFFMEPVSGQLTIQRPLTHMDTPSATYALTVRATDAGEPSQHTDVGVFVTVGRDTNRPPRFRQRKYKAQVAEDAMPGAEVVHIEATDPDGEDDKLTYILTSGARDNFIINATTGTVTLATGAALDRDLTPMYQVVVAAVDNGEQTRQTSTTTITVQVQDVNNKPPKFDQESYVQYVSERVPVGEVVVNVRASDPDLDSNLNYQLTSPVMARDKTGVTLHPSSPYDYMEAFSINETSGDVYVSGGLDHNEAAVIILTITVTDTNAHINFTHQNDTVEVTLYIQAFSAQDPIFGPPWTPSRPQLEVEVKEEQDPGTVVFSVAARDPVTGQPVRRYEKVPSSDPDDLFSVSPITGQVTVNARLDYEASQTKTSSLQVLAVAGERSSQASVTVNIIDINDNSPIFTQDEYHTRLAEDARFPKSVLQVMATDEDTGVRGEVRYSLGGEGALLFVINDTNGEILVARGAQLDRESSPIISLEVTAHDTPQGGVTQRKTTVIVEIELVDVNDESPSWRGGGNTVVVVAENTGVGVPVATLHATDPDLGLNGLVRYQLPEPQGQLQGLFSLDGESGVLSVKDALNGKGRTEPYELTARAVDQGTPQQYSETTLRILIGDVSANDGVPTFIRPQPNQGASVLENSKIGTAVFQVKAEDPDDPNTPNGKIVYSFLDDGASNDVFQIDATTGLISTAGALDRESRSQYTVVVVAQDLGRPPQLTSRLITINITDTDDNPPVFTRITGDEALEVEVEEEAAVGTIVAHIAAQDSDSGHNALIDYTITYGNDAGLFSINRTSDNQGIIQVKNRIDREQVDSVTLTVLCGKLGRRMPSRMEYDPANPAMMQVVVRVGDLDDNKPTFERSEVTAGVRVDAALQTEVLTLKAVDKDPTAHTIRYEMHNISFSHFKDTVELLPDEEVNADGTLLLEGTTGTLRTNAPLTRYAHGTFTVYVTATSAPPPASPAVAKVTIYVLRDSDLMRFVFGLTPGEVRRQLDHFRREVEEALPVTASLNIYDTAYYSNADGAIDFTTTGSCFQLEGRNLHDTKLLLDAQQNPDLDKVFNRFTVRKVERCVPRRASTGADWVEVWVLVIAAFIGIGGGVSAITVCCLYSRYRRRLDHHQRHLRLLESPPSVLPPGSIVMLPQAAGGPMGPPPPPPHHLHHLGPPPGHPGHPPPASMLSSEPPRTYEWQERGLPLDNVSYRSGQR</sequence>
<dbReference type="GO" id="GO:0048589">
    <property type="term" value="P:developmental growth"/>
    <property type="evidence" value="ECO:0007669"/>
    <property type="project" value="UniProtKB-ARBA"/>
</dbReference>
<feature type="domain" description="Cadherin" evidence="17">
    <location>
        <begin position="1465"/>
        <end position="1586"/>
    </location>
</feature>
<dbReference type="Proteomes" id="UP001292094">
    <property type="component" value="Unassembled WGS sequence"/>
</dbReference>
<dbReference type="SUPFAM" id="SSF49313">
    <property type="entry name" value="Cadherin-like"/>
    <property type="match status" value="14"/>
</dbReference>
<evidence type="ECO:0000256" key="14">
    <source>
        <dbReference type="PROSITE-ProRule" id="PRU00043"/>
    </source>
</evidence>
<keyword evidence="11" id="KW-1015">Disulfide bond</keyword>
<comment type="caution">
    <text evidence="18">The sequence shown here is derived from an EMBL/GenBank/DDBJ whole genome shotgun (WGS) entry which is preliminary data.</text>
</comment>
<dbReference type="GO" id="GO:0001736">
    <property type="term" value="P:establishment of planar polarity"/>
    <property type="evidence" value="ECO:0007669"/>
    <property type="project" value="UniProtKB-ARBA"/>
</dbReference>
<evidence type="ECO:0000256" key="16">
    <source>
        <dbReference type="SAM" id="Phobius"/>
    </source>
</evidence>
<dbReference type="Pfam" id="PF00028">
    <property type="entry name" value="Cadherin"/>
    <property type="match status" value="9"/>
</dbReference>
<dbReference type="SMART" id="SM00112">
    <property type="entry name" value="CA"/>
    <property type="match status" value="14"/>
</dbReference>
<organism evidence="18 19">
    <name type="scientific">Petrolisthes manimaculis</name>
    <dbReference type="NCBI Taxonomy" id="1843537"/>
    <lineage>
        <taxon>Eukaryota</taxon>
        <taxon>Metazoa</taxon>
        <taxon>Ecdysozoa</taxon>
        <taxon>Arthropoda</taxon>
        <taxon>Crustacea</taxon>
        <taxon>Multicrustacea</taxon>
        <taxon>Malacostraca</taxon>
        <taxon>Eumalacostraca</taxon>
        <taxon>Eucarida</taxon>
        <taxon>Decapoda</taxon>
        <taxon>Pleocyemata</taxon>
        <taxon>Anomura</taxon>
        <taxon>Galatheoidea</taxon>
        <taxon>Porcellanidae</taxon>
        <taxon>Petrolisthes</taxon>
    </lineage>
</organism>
<feature type="domain" description="Cadherin" evidence="17">
    <location>
        <begin position="910"/>
        <end position="1013"/>
    </location>
</feature>
<evidence type="ECO:0000256" key="6">
    <source>
        <dbReference type="ARBA" id="ARBA00022737"/>
    </source>
</evidence>
<evidence type="ECO:0000256" key="1">
    <source>
        <dbReference type="ARBA" id="ARBA00004251"/>
    </source>
</evidence>